<dbReference type="Proteomes" id="UP000324222">
    <property type="component" value="Unassembled WGS sequence"/>
</dbReference>
<dbReference type="EMBL" id="VSRR010043378">
    <property type="protein sequence ID" value="MPC76449.1"/>
    <property type="molecule type" value="Genomic_DNA"/>
</dbReference>
<accession>A0A5B7I3P2</accession>
<reference evidence="2 3" key="1">
    <citation type="submission" date="2019-05" db="EMBL/GenBank/DDBJ databases">
        <title>Another draft genome of Portunus trituberculatus and its Hox gene families provides insights of decapod evolution.</title>
        <authorList>
            <person name="Jeong J.-H."/>
            <person name="Song I."/>
            <person name="Kim S."/>
            <person name="Choi T."/>
            <person name="Kim D."/>
            <person name="Ryu S."/>
            <person name="Kim W."/>
        </authorList>
    </citation>
    <scope>NUCLEOTIDE SEQUENCE [LARGE SCALE GENOMIC DNA]</scope>
    <source>
        <tissue evidence="2">Muscle</tissue>
    </source>
</reference>
<sequence length="257" mass="26701">MSKGRQLVKAKEPSWRTRPRESVPAWSMCSHRRTTTPGRAPVPCPDAGTMLTRSRVSILPPRAPAAPSPALATDPSLSLFPVSSNVAFPAPELIPRPPPSPAFPLDPALFTDPALYPASAPARPLLGVLAPVRPTTSTSDLDRAGALSCSAPPRLPVALVAAVAWWWRDGRCLSSVTPLPCAVGVMCTMTSWSGRSTAGSEVSCVMVAVATTSPRCTVRPGPARGVLLGGGAPALTLDSSRPVPARPAPPREFVGAS</sequence>
<dbReference type="AlphaFoldDB" id="A0A5B7I3P2"/>
<feature type="region of interest" description="Disordered" evidence="1">
    <location>
        <begin position="238"/>
        <end position="257"/>
    </location>
</feature>
<name>A0A5B7I3P2_PORTR</name>
<organism evidence="2 3">
    <name type="scientific">Portunus trituberculatus</name>
    <name type="common">Swimming crab</name>
    <name type="synonym">Neptunus trituberculatus</name>
    <dbReference type="NCBI Taxonomy" id="210409"/>
    <lineage>
        <taxon>Eukaryota</taxon>
        <taxon>Metazoa</taxon>
        <taxon>Ecdysozoa</taxon>
        <taxon>Arthropoda</taxon>
        <taxon>Crustacea</taxon>
        <taxon>Multicrustacea</taxon>
        <taxon>Malacostraca</taxon>
        <taxon>Eumalacostraca</taxon>
        <taxon>Eucarida</taxon>
        <taxon>Decapoda</taxon>
        <taxon>Pleocyemata</taxon>
        <taxon>Brachyura</taxon>
        <taxon>Eubrachyura</taxon>
        <taxon>Portunoidea</taxon>
        <taxon>Portunidae</taxon>
        <taxon>Portuninae</taxon>
        <taxon>Portunus</taxon>
    </lineage>
</organism>
<evidence type="ECO:0000313" key="2">
    <source>
        <dbReference type="EMBL" id="MPC76449.1"/>
    </source>
</evidence>
<gene>
    <name evidence="2" type="ORF">E2C01_070860</name>
</gene>
<evidence type="ECO:0000313" key="3">
    <source>
        <dbReference type="Proteomes" id="UP000324222"/>
    </source>
</evidence>
<protein>
    <submittedName>
        <fullName evidence="2">Uncharacterized protein</fullName>
    </submittedName>
</protein>
<comment type="caution">
    <text evidence="2">The sequence shown here is derived from an EMBL/GenBank/DDBJ whole genome shotgun (WGS) entry which is preliminary data.</text>
</comment>
<feature type="region of interest" description="Disordered" evidence="1">
    <location>
        <begin position="1"/>
        <end position="23"/>
    </location>
</feature>
<keyword evidence="3" id="KW-1185">Reference proteome</keyword>
<feature type="compositionally biased region" description="Basic and acidic residues" evidence="1">
    <location>
        <begin position="9"/>
        <end position="21"/>
    </location>
</feature>
<evidence type="ECO:0000256" key="1">
    <source>
        <dbReference type="SAM" id="MobiDB-lite"/>
    </source>
</evidence>
<proteinExistence type="predicted"/>